<dbReference type="Proteomes" id="UP000050280">
    <property type="component" value="Unassembled WGS sequence"/>
</dbReference>
<dbReference type="PROSITE" id="PS00743">
    <property type="entry name" value="BETA_LACTAMASE_B_1"/>
    <property type="match status" value="1"/>
</dbReference>
<dbReference type="GO" id="GO:0008270">
    <property type="term" value="F:zinc ion binding"/>
    <property type="evidence" value="ECO:0007669"/>
    <property type="project" value="InterPro"/>
</dbReference>
<evidence type="ECO:0000256" key="11">
    <source>
        <dbReference type="ARBA" id="ARBA00022833"/>
    </source>
</evidence>
<dbReference type="GO" id="GO:0008800">
    <property type="term" value="F:beta-lactamase activity"/>
    <property type="evidence" value="ECO:0007669"/>
    <property type="project" value="UniProtKB-EC"/>
</dbReference>
<dbReference type="InterPro" id="IPR050855">
    <property type="entry name" value="NDM-1-like"/>
</dbReference>
<comment type="catalytic activity">
    <reaction evidence="1">
        <text>a beta-lactam + H2O = a substituted beta-amino acid</text>
        <dbReference type="Rhea" id="RHEA:20401"/>
        <dbReference type="ChEBI" id="CHEBI:15377"/>
        <dbReference type="ChEBI" id="CHEBI:35627"/>
        <dbReference type="ChEBI" id="CHEBI:140347"/>
        <dbReference type="EC" id="3.5.2.6"/>
    </reaction>
</comment>
<evidence type="ECO:0000256" key="4">
    <source>
        <dbReference type="ARBA" id="ARBA00005250"/>
    </source>
</evidence>
<keyword evidence="10 14" id="KW-0378">Hydrolase</keyword>
<evidence type="ECO:0000256" key="12">
    <source>
        <dbReference type="ARBA" id="ARBA00023251"/>
    </source>
</evidence>
<dbReference type="Gene3D" id="3.60.15.10">
    <property type="entry name" value="Ribonuclease Z/Hydroxyacylglutathione hydrolase-like"/>
    <property type="match status" value="1"/>
</dbReference>
<evidence type="ECO:0000256" key="6">
    <source>
        <dbReference type="ARBA" id="ARBA00012865"/>
    </source>
</evidence>
<dbReference type="GO" id="GO:0046677">
    <property type="term" value="P:response to antibiotic"/>
    <property type="evidence" value="ECO:0007669"/>
    <property type="project" value="UniProtKB-KW"/>
</dbReference>
<gene>
    <name evidence="14" type="ORF">I595_2355</name>
</gene>
<evidence type="ECO:0000313" key="14">
    <source>
        <dbReference type="EMBL" id="KPM31856.1"/>
    </source>
</evidence>
<evidence type="ECO:0000256" key="5">
    <source>
        <dbReference type="ARBA" id="ARBA00011245"/>
    </source>
</evidence>
<keyword evidence="12" id="KW-0046">Antibiotic resistance</keyword>
<evidence type="ECO:0000256" key="10">
    <source>
        <dbReference type="ARBA" id="ARBA00022801"/>
    </source>
</evidence>
<reference evidence="14 15" key="1">
    <citation type="submission" date="2015-09" db="EMBL/GenBank/DDBJ databases">
        <title>Genome sequence of the marine flavobacterium Croceitalea dokdonensis DOKDO 023 that contains proton- and sodium-pumping rhodopsins.</title>
        <authorList>
            <person name="Kwon S.-K."/>
            <person name="Lee H.K."/>
            <person name="Kwak M.-J."/>
            <person name="Kim J.F."/>
        </authorList>
    </citation>
    <scope>NUCLEOTIDE SEQUENCE [LARGE SCALE GENOMIC DNA]</scope>
    <source>
        <strain evidence="14 15">DOKDO 023</strain>
    </source>
</reference>
<dbReference type="Pfam" id="PF00753">
    <property type="entry name" value="Lactamase_B"/>
    <property type="match status" value="1"/>
</dbReference>
<dbReference type="OrthoDB" id="9769598at2"/>
<evidence type="ECO:0000256" key="7">
    <source>
        <dbReference type="ARBA" id="ARBA00022723"/>
    </source>
</evidence>
<keyword evidence="7" id="KW-0479">Metal-binding</keyword>
<comment type="caution">
    <text evidence="14">The sequence shown here is derived from an EMBL/GenBank/DDBJ whole genome shotgun (WGS) entry which is preliminary data.</text>
</comment>
<dbReference type="InterPro" id="IPR001018">
    <property type="entry name" value="Beta-lactamase_class-B_CS"/>
</dbReference>
<keyword evidence="8" id="KW-0732">Signal</keyword>
<dbReference type="CDD" id="cd16282">
    <property type="entry name" value="metallo-hydrolase-like_MBL-fold"/>
    <property type="match status" value="1"/>
</dbReference>
<dbReference type="InterPro" id="IPR036866">
    <property type="entry name" value="RibonucZ/Hydroxyglut_hydro"/>
</dbReference>
<dbReference type="AlphaFoldDB" id="A0A0P7AZB0"/>
<evidence type="ECO:0000259" key="13">
    <source>
        <dbReference type="SMART" id="SM00849"/>
    </source>
</evidence>
<name>A0A0P7AZB0_9FLAO</name>
<comment type="subcellular location">
    <subcellularLocation>
        <location evidence="3">Periplasm</location>
    </subcellularLocation>
</comment>
<dbReference type="GO" id="GO:0017001">
    <property type="term" value="P:antibiotic catabolic process"/>
    <property type="evidence" value="ECO:0007669"/>
    <property type="project" value="InterPro"/>
</dbReference>
<comment type="subunit">
    <text evidence="5">Monomer.</text>
</comment>
<protein>
    <recommendedName>
        <fullName evidence="6">beta-lactamase</fullName>
        <ecNumber evidence="6">3.5.2.6</ecNumber>
    </recommendedName>
</protein>
<dbReference type="EMBL" id="LDJX01000004">
    <property type="protein sequence ID" value="KPM31856.1"/>
    <property type="molecule type" value="Genomic_DNA"/>
</dbReference>
<keyword evidence="11" id="KW-0862">Zinc</keyword>
<dbReference type="GO" id="GO:0042597">
    <property type="term" value="C:periplasmic space"/>
    <property type="evidence" value="ECO:0007669"/>
    <property type="project" value="UniProtKB-SubCell"/>
</dbReference>
<dbReference type="STRING" id="1300341.I595_2355"/>
<feature type="domain" description="Metallo-beta-lactamase" evidence="13">
    <location>
        <begin position="50"/>
        <end position="233"/>
    </location>
</feature>
<dbReference type="PANTHER" id="PTHR42951">
    <property type="entry name" value="METALLO-BETA-LACTAMASE DOMAIN-CONTAINING"/>
    <property type="match status" value="1"/>
</dbReference>
<accession>A0A0P7AZB0</accession>
<dbReference type="EC" id="3.5.2.6" evidence="6"/>
<evidence type="ECO:0000256" key="8">
    <source>
        <dbReference type="ARBA" id="ARBA00022729"/>
    </source>
</evidence>
<evidence type="ECO:0000256" key="1">
    <source>
        <dbReference type="ARBA" id="ARBA00001526"/>
    </source>
</evidence>
<sequence length="302" mass="33516">MEHALLFMKRITVITVIFAAFTSYGQRDWEKVEITSEQLSEHIYVLFGSGGNIGLAIGEETAYVIDDQFGPLTDKILAHITSLTDKPVKWVLNTHWHGDHTGGNANMANQGATIIAHENVRKRMAAEQDRGGGRIVEPSPKEALPVITFNDKLTLHLDNGNDMHAMHVNDAHTDGDAYYYFPEDNVIHMGDNFFVGRYPYIDLNSGGDIDGLISNISMTLGIIDDKTKIIPGHGPVASKKELEDYLGVIKQLRTLVKNARKAGNTLEQTQQLGLSKPWDATHGQGFINAERIIEFIYKSADD</sequence>
<proteinExistence type="inferred from homology"/>
<dbReference type="PATRIC" id="fig|1300341.3.peg.2522"/>
<evidence type="ECO:0000256" key="9">
    <source>
        <dbReference type="ARBA" id="ARBA00022764"/>
    </source>
</evidence>
<dbReference type="SUPFAM" id="SSF56281">
    <property type="entry name" value="Metallo-hydrolase/oxidoreductase"/>
    <property type="match status" value="1"/>
</dbReference>
<evidence type="ECO:0000256" key="2">
    <source>
        <dbReference type="ARBA" id="ARBA00001947"/>
    </source>
</evidence>
<evidence type="ECO:0000313" key="15">
    <source>
        <dbReference type="Proteomes" id="UP000050280"/>
    </source>
</evidence>
<dbReference type="InterPro" id="IPR001279">
    <property type="entry name" value="Metallo-B-lactamas"/>
</dbReference>
<keyword evidence="9" id="KW-0574">Periplasm</keyword>
<dbReference type="SMART" id="SM00849">
    <property type="entry name" value="Lactamase_B"/>
    <property type="match status" value="1"/>
</dbReference>
<comment type="similarity">
    <text evidence="4">Belongs to the metallo-beta-lactamase superfamily. Class-B beta-lactamase family.</text>
</comment>
<comment type="cofactor">
    <cofactor evidence="2">
        <name>Zn(2+)</name>
        <dbReference type="ChEBI" id="CHEBI:29105"/>
    </cofactor>
</comment>
<keyword evidence="15" id="KW-1185">Reference proteome</keyword>
<dbReference type="PANTHER" id="PTHR42951:SF4">
    <property type="entry name" value="ACYL-COENZYME A THIOESTERASE MBLAC2"/>
    <property type="match status" value="1"/>
</dbReference>
<evidence type="ECO:0000256" key="3">
    <source>
        <dbReference type="ARBA" id="ARBA00004418"/>
    </source>
</evidence>
<organism evidence="14 15">
    <name type="scientific">Croceitalea dokdonensis DOKDO 023</name>
    <dbReference type="NCBI Taxonomy" id="1300341"/>
    <lineage>
        <taxon>Bacteria</taxon>
        <taxon>Pseudomonadati</taxon>
        <taxon>Bacteroidota</taxon>
        <taxon>Flavobacteriia</taxon>
        <taxon>Flavobacteriales</taxon>
        <taxon>Flavobacteriaceae</taxon>
        <taxon>Croceitalea</taxon>
    </lineage>
</organism>